<dbReference type="Pfam" id="PF10094">
    <property type="entry name" value="DUF2332"/>
    <property type="match status" value="2"/>
</dbReference>
<proteinExistence type="predicted"/>
<accession>A0ABQ6LN73</accession>
<name>A0ABQ6LN73_9RHOB</name>
<dbReference type="InterPro" id="IPR011200">
    <property type="entry name" value="UCP012608"/>
</dbReference>
<sequence>MHGMEAGTAERYRAFAGSELRGISPVYERLCLWVAASPALIGFLETLPRPKRQPNLFLAALRQVAGLPESAAALEAAVARRGDEIGALMLARRTQTNEPGRCAVLLPVLAALPGPLALIEVGASAGLCLLPERYGYRYGGHRLGAGPPVFPCDASPETPLPRALPEIAWRAGLDLAPVDPRDPEAAAWLEALVWPEETGRRDRLRAALDLARAAPPRVVAGDLTGDLAALAAEARAAAPAARLVVFHTAVLAYVEDQAARDAFAAHVAALGAVWIANESPRVYPEIAARAPPAPGPGWFLLSVDGRPRAWTRPHGQAIRWIG</sequence>
<organism evidence="1 2">
    <name type="scientific">Paralimibaculum aggregatum</name>
    <dbReference type="NCBI Taxonomy" id="3036245"/>
    <lineage>
        <taxon>Bacteria</taxon>
        <taxon>Pseudomonadati</taxon>
        <taxon>Pseudomonadota</taxon>
        <taxon>Alphaproteobacteria</taxon>
        <taxon>Rhodobacterales</taxon>
        <taxon>Paracoccaceae</taxon>
        <taxon>Paralimibaculum</taxon>
    </lineage>
</organism>
<reference evidence="1 2" key="1">
    <citation type="submission" date="2023-04" db="EMBL/GenBank/DDBJ databases">
        <title>Marinoamorphus aggregata gen. nov., sp. Nov., isolate from tissue of brittle star Ophioplocus japonicus.</title>
        <authorList>
            <person name="Kawano K."/>
            <person name="Sawayama S."/>
            <person name="Nakagawa S."/>
        </authorList>
    </citation>
    <scope>NUCLEOTIDE SEQUENCE [LARGE SCALE GENOMIC DNA]</scope>
    <source>
        <strain evidence="1 2">NKW23</strain>
    </source>
</reference>
<keyword evidence="2" id="KW-1185">Reference proteome</keyword>
<dbReference type="Proteomes" id="UP001239909">
    <property type="component" value="Unassembled WGS sequence"/>
</dbReference>
<comment type="caution">
    <text evidence="1">The sequence shown here is derived from an EMBL/GenBank/DDBJ whole genome shotgun (WGS) entry which is preliminary data.</text>
</comment>
<evidence type="ECO:0000313" key="2">
    <source>
        <dbReference type="Proteomes" id="UP001239909"/>
    </source>
</evidence>
<gene>
    <name evidence="1" type="ORF">LNKW23_14810</name>
</gene>
<evidence type="ECO:0008006" key="3">
    <source>
        <dbReference type="Google" id="ProtNLM"/>
    </source>
</evidence>
<dbReference type="EMBL" id="BSYI01000009">
    <property type="protein sequence ID" value="GMG82268.1"/>
    <property type="molecule type" value="Genomic_DNA"/>
</dbReference>
<protein>
    <recommendedName>
        <fullName evidence="3">DUF2332 domain-containing protein</fullName>
    </recommendedName>
</protein>
<evidence type="ECO:0000313" key="1">
    <source>
        <dbReference type="EMBL" id="GMG82268.1"/>
    </source>
</evidence>